<dbReference type="OrthoDB" id="28217at2157"/>
<dbReference type="HOGENOM" id="CLU_1412411_0_0_2"/>
<dbReference type="AlphaFoldDB" id="G7VEW9"/>
<dbReference type="RefSeq" id="WP_014289959.1">
    <property type="nucleotide sequence ID" value="NC_016645.1"/>
</dbReference>
<dbReference type="KEGG" id="pyr:P186_2757"/>
<dbReference type="eggNOG" id="arCOG05508">
    <property type="taxonomic scope" value="Archaea"/>
</dbReference>
<dbReference type="GeneID" id="11594356"/>
<dbReference type="Proteomes" id="UP000005867">
    <property type="component" value="Chromosome"/>
</dbReference>
<keyword evidence="2" id="KW-1185">Reference proteome</keyword>
<organism evidence="1 2">
    <name type="scientific">Pyrobaculum ferrireducens</name>
    <dbReference type="NCBI Taxonomy" id="1104324"/>
    <lineage>
        <taxon>Archaea</taxon>
        <taxon>Thermoproteota</taxon>
        <taxon>Thermoprotei</taxon>
        <taxon>Thermoproteales</taxon>
        <taxon>Thermoproteaceae</taxon>
        <taxon>Pyrobaculum</taxon>
    </lineage>
</organism>
<name>G7VEW9_9CREN</name>
<protein>
    <submittedName>
        <fullName evidence="1">Uncharacterized protein</fullName>
    </submittedName>
</protein>
<evidence type="ECO:0000313" key="2">
    <source>
        <dbReference type="Proteomes" id="UP000005867"/>
    </source>
</evidence>
<evidence type="ECO:0000313" key="1">
    <source>
        <dbReference type="EMBL" id="AET34134.1"/>
    </source>
</evidence>
<sequence length="187" mass="20943">MARRAYVQGLAQRRVKYRFDIDPPAPIRQWVSENLERVGHLLEGEWGGVFCPSAQLPGLGLLLIEWMGGHLAADVSICAPVSHPAPPQFVFDVPVGRVDICVEPIAPVGRAVEYVKICTPTVKMLGRVTLRRSFGVVKYRGLLFATEIRYGADQRGGVRLEIARYSCTQHDTWDAVRKLKKILSSRY</sequence>
<dbReference type="BioCyc" id="PSP1104324:GJSN-2695-MONOMER"/>
<dbReference type="STRING" id="1104324.P186_2757"/>
<dbReference type="EMBL" id="CP003098">
    <property type="protein sequence ID" value="AET34134.1"/>
    <property type="molecule type" value="Genomic_DNA"/>
</dbReference>
<reference evidence="1 2" key="1">
    <citation type="journal article" date="2012" name="J. Bacteriol.">
        <title>Complete genome sequence of strain 1860, a crenarchaeon of the genus pyrobaculum able to grow with various electron acceptors.</title>
        <authorList>
            <person name="Mardanov A.V."/>
            <person name="Gumerov V.M."/>
            <person name="Slobodkina G.B."/>
            <person name="Beletsky A.V."/>
            <person name="Bonch-Osmolovskaya E.A."/>
            <person name="Ravin N.V."/>
            <person name="Skryabin K.G."/>
        </authorList>
    </citation>
    <scope>NUCLEOTIDE SEQUENCE [LARGE SCALE GENOMIC DNA]</scope>
    <source>
        <strain evidence="1 2">1860</strain>
    </source>
</reference>
<proteinExistence type="predicted"/>
<accession>G7VEW9</accession>
<gene>
    <name evidence="1" type="ORF">P186_2757</name>
</gene>